<dbReference type="InterPro" id="IPR003813">
    <property type="entry name" value="MvhD/FlpD"/>
</dbReference>
<dbReference type="Gene3D" id="3.50.50.60">
    <property type="entry name" value="FAD/NAD(P)-binding domain"/>
    <property type="match status" value="1"/>
</dbReference>
<dbReference type="SUPFAM" id="SSF54862">
    <property type="entry name" value="4Fe-4S ferredoxins"/>
    <property type="match status" value="1"/>
</dbReference>
<feature type="domain" description="4Fe-4S ferredoxin-type" evidence="6">
    <location>
        <begin position="360"/>
        <end position="389"/>
    </location>
</feature>
<dbReference type="PROSITE" id="PS00198">
    <property type="entry name" value="4FE4S_FER_1"/>
    <property type="match status" value="2"/>
</dbReference>
<name>A0A1W1H523_9BACT</name>
<dbReference type="GO" id="GO:0051539">
    <property type="term" value="F:4 iron, 4 sulfur cluster binding"/>
    <property type="evidence" value="ECO:0007669"/>
    <property type="project" value="UniProtKB-KW"/>
</dbReference>
<dbReference type="EC" id="1.8.98.1" evidence="7"/>
<dbReference type="OrthoDB" id="1721611at2"/>
<keyword evidence="8" id="KW-1185">Reference proteome</keyword>
<dbReference type="PROSITE" id="PS51379">
    <property type="entry name" value="4FE4S_FER_2"/>
    <property type="match status" value="2"/>
</dbReference>
<evidence type="ECO:0000256" key="1">
    <source>
        <dbReference type="ARBA" id="ARBA00022485"/>
    </source>
</evidence>
<protein>
    <submittedName>
        <fullName evidence="7">Putative fusion protein, heterodisulfide reductase (HdrA) / F420-non-reducing hydrogenase (MvhD)</fullName>
        <ecNumber evidence="7">1.8.98.1</ecNumber>
    </submittedName>
</protein>
<dbReference type="PANTHER" id="PTHR43687:SF3">
    <property type="entry name" value="4FE-4S FERREDOXIN-TYPE DOMAIN-CONTAINING PROTEIN"/>
    <property type="match status" value="1"/>
</dbReference>
<feature type="domain" description="4Fe-4S ferredoxin-type" evidence="6">
    <location>
        <begin position="331"/>
        <end position="359"/>
    </location>
</feature>
<keyword evidence="2" id="KW-0479">Metal-binding</keyword>
<evidence type="ECO:0000256" key="5">
    <source>
        <dbReference type="ARBA" id="ARBA00023014"/>
    </source>
</evidence>
<dbReference type="SUPFAM" id="SSF51905">
    <property type="entry name" value="FAD/NAD(P)-binding domain"/>
    <property type="match status" value="1"/>
</dbReference>
<dbReference type="AlphaFoldDB" id="A0A1W1H523"/>
<keyword evidence="5" id="KW-0411">Iron-sulfur</keyword>
<dbReference type="RefSeq" id="WP_080804025.1">
    <property type="nucleotide sequence ID" value="NZ_LT828545.1"/>
</dbReference>
<evidence type="ECO:0000313" key="8">
    <source>
        <dbReference type="Proteomes" id="UP000191931"/>
    </source>
</evidence>
<dbReference type="Proteomes" id="UP000191931">
    <property type="component" value="Unassembled WGS sequence"/>
</dbReference>
<gene>
    <name evidence="7" type="ORF">MTBBW1_1040037</name>
</gene>
<dbReference type="Gene3D" id="3.30.70.20">
    <property type="match status" value="2"/>
</dbReference>
<dbReference type="PANTHER" id="PTHR43687">
    <property type="entry name" value="ADENYLYLSULFATE REDUCTASE, BETA SUBUNIT"/>
    <property type="match status" value="1"/>
</dbReference>
<dbReference type="EMBL" id="FWEV01000007">
    <property type="protein sequence ID" value="SLM27580.1"/>
    <property type="molecule type" value="Genomic_DNA"/>
</dbReference>
<dbReference type="Pfam" id="PF02662">
    <property type="entry name" value="FlpD"/>
    <property type="match status" value="1"/>
</dbReference>
<proteinExistence type="predicted"/>
<evidence type="ECO:0000256" key="2">
    <source>
        <dbReference type="ARBA" id="ARBA00022723"/>
    </source>
</evidence>
<organism evidence="7 8">
    <name type="scientific">Desulfamplus magnetovallimortis</name>
    <dbReference type="NCBI Taxonomy" id="1246637"/>
    <lineage>
        <taxon>Bacteria</taxon>
        <taxon>Pseudomonadati</taxon>
        <taxon>Thermodesulfobacteriota</taxon>
        <taxon>Desulfobacteria</taxon>
        <taxon>Desulfobacterales</taxon>
        <taxon>Desulfobacteraceae</taxon>
        <taxon>Desulfamplus</taxon>
    </lineage>
</organism>
<dbReference type="InterPro" id="IPR017900">
    <property type="entry name" value="4Fe4S_Fe_S_CS"/>
</dbReference>
<evidence type="ECO:0000259" key="6">
    <source>
        <dbReference type="PROSITE" id="PS51379"/>
    </source>
</evidence>
<dbReference type="GO" id="GO:0046872">
    <property type="term" value="F:metal ion binding"/>
    <property type="evidence" value="ECO:0007669"/>
    <property type="project" value="UniProtKB-KW"/>
</dbReference>
<reference evidence="7 8" key="1">
    <citation type="submission" date="2017-03" db="EMBL/GenBank/DDBJ databases">
        <authorList>
            <person name="Afonso C.L."/>
            <person name="Miller P.J."/>
            <person name="Scott M.A."/>
            <person name="Spackman E."/>
            <person name="Goraichik I."/>
            <person name="Dimitrov K.M."/>
            <person name="Suarez D.L."/>
            <person name="Swayne D.E."/>
        </authorList>
    </citation>
    <scope>NUCLEOTIDE SEQUENCE [LARGE SCALE GENOMIC DNA]</scope>
    <source>
        <strain evidence="7">PRJEB14757</strain>
    </source>
</reference>
<evidence type="ECO:0000256" key="4">
    <source>
        <dbReference type="ARBA" id="ARBA00023004"/>
    </source>
</evidence>
<dbReference type="Pfam" id="PF14697">
    <property type="entry name" value="Fer4_21"/>
    <property type="match status" value="1"/>
</dbReference>
<keyword evidence="4" id="KW-0408">Iron</keyword>
<sequence length="530" mass="56004">MMTDKSNMVDITLNKDVLVVGAGSVGLETASKIASQGYKVSVIGQKTACARQSGCTDEMLNSGTVNIMQDVVLEDVAGVTGDFRVTLAKGEEKMKAVFGAVVVAPNYSYASLNGAYGLALSDRVMSQSQFEAFMDSDGLKKVAADSGSDADDVENVIVAFLTGFGQEGDPVSTGRALKSALAVQKTSGCKAYIYTGNIKVGAKGLERIFTEGRHAGVVCFKPSVMPEIEQNSDSVKISITDPVVRSTIELEPDYVVVEEALVVGQDNLDTATLLRIDTDLDGLLPSNNVHRFPVRSNRDGIFVASNSVDAANVALRIAELIGDGIKNVSADQAKVDEERCVICLTCYRSCPHGAIFWENGAAAISPAACQGCGICASECPMDAIQLGDFTDESLRKSVKDAVVSVEGSPSIVAFCCKNSALEAGEAAARFGHNMPAGFKMVKVPCAGKVDVEFIMKAFVEGADGVMVAACHEGNCKAERGNTYAKWRVNEIQKRLENMGLGKDCLCFTTIASNMAGEFAAKVNAFADKLA</sequence>
<accession>A0A1W1H523</accession>
<evidence type="ECO:0000313" key="7">
    <source>
        <dbReference type="EMBL" id="SLM27580.1"/>
    </source>
</evidence>
<dbReference type="InterPro" id="IPR050572">
    <property type="entry name" value="Fe-S_Ferredoxin"/>
</dbReference>
<dbReference type="GO" id="GO:0051912">
    <property type="term" value="F:CoB--CoM heterodisulfide reductase activity"/>
    <property type="evidence" value="ECO:0007669"/>
    <property type="project" value="UniProtKB-EC"/>
</dbReference>
<keyword evidence="1" id="KW-0004">4Fe-4S</keyword>
<dbReference type="InterPro" id="IPR017896">
    <property type="entry name" value="4Fe4S_Fe-S-bd"/>
</dbReference>
<evidence type="ECO:0000256" key="3">
    <source>
        <dbReference type="ARBA" id="ARBA00023002"/>
    </source>
</evidence>
<dbReference type="STRING" id="1246637.MTBBW1_1040037"/>
<dbReference type="InterPro" id="IPR036188">
    <property type="entry name" value="FAD/NAD-bd_sf"/>
</dbReference>
<keyword evidence="3 7" id="KW-0560">Oxidoreductase</keyword>